<dbReference type="Pfam" id="PF10120">
    <property type="entry name" value="ThiN"/>
    <property type="match status" value="1"/>
</dbReference>
<reference evidence="3" key="1">
    <citation type="submission" date="2021-02" db="EMBL/GenBank/DDBJ databases">
        <authorList>
            <person name="Han P."/>
        </authorList>
    </citation>
    <scope>NUCLEOTIDE SEQUENCE</scope>
    <source>
        <strain evidence="3">Candidatus Nitrosotenuis uzonensis 5A</strain>
    </source>
</reference>
<dbReference type="RefSeq" id="WP_205101175.1">
    <property type="nucleotide sequence ID" value="NZ_CAJNAQ010000006.1"/>
</dbReference>
<sequence length="433" mass="46669">MNVLAIGGSDPSSGAGIQSDIRAAAALGAYCFGVVTAVTSQNSAKFFDVQPVSTRILRMQIDSIISDFAVDAVSIGMVYDSGAIRQIRSALTGMTSPIVIDPVIRSTTGGVLLKKSALAAYRKYLVPLATAITPNVAEAEVLAGTRITDPKSAKDTAKKITEMGAKSVIITGCEFEKNKIIDYVYQDGMEAMVTGRKIDWQTHGSGCNFSFALAYWLGNKKDLFTAARQAKSFAIGAIRSAKAIGRGVRITLPDDVMMHRLAGAIRRFQNIPDAWRLIPEVQTNFVYAKIGASSVDDIIGVAGRIVRTGYSVTLAGRLEYGGSRHVASAVMAMQEKFPHVRAALNIKYDAKTVNRFVGAGYKVARYDRKKEPARTKKAENHTILWGIKNAIRNLDTAPDAVYHTGDVGKEPMIIVFGTSPSNVLAKLKVLDSK</sequence>
<comment type="caution">
    <text evidence="3">The sequence shown here is derived from an EMBL/GenBank/DDBJ whole genome shotgun (WGS) entry which is preliminary data.</text>
</comment>
<dbReference type="SUPFAM" id="SSF53613">
    <property type="entry name" value="Ribokinase-like"/>
    <property type="match status" value="1"/>
</dbReference>
<dbReference type="Proteomes" id="UP000655759">
    <property type="component" value="Unassembled WGS sequence"/>
</dbReference>
<protein>
    <recommendedName>
        <fullName evidence="5">Phosphomethylpyrimidine kinase</fullName>
    </recommendedName>
</protein>
<dbReference type="InterPro" id="IPR013749">
    <property type="entry name" value="PM/HMP-P_kinase-1"/>
</dbReference>
<evidence type="ECO:0008006" key="5">
    <source>
        <dbReference type="Google" id="ProtNLM"/>
    </source>
</evidence>
<dbReference type="InterPro" id="IPR019293">
    <property type="entry name" value="ThiN"/>
</dbReference>
<dbReference type="InterPro" id="IPR029056">
    <property type="entry name" value="Ribokinase-like"/>
</dbReference>
<dbReference type="Gene3D" id="3.40.225.10">
    <property type="entry name" value="Class II aldolase/adducin N-terminal domain"/>
    <property type="match status" value="1"/>
</dbReference>
<evidence type="ECO:0000259" key="1">
    <source>
        <dbReference type="Pfam" id="PF08543"/>
    </source>
</evidence>
<dbReference type="PANTHER" id="PTHR20858:SF17">
    <property type="entry name" value="HYDROXYMETHYLPYRIMIDINE_PHOSPHOMETHYLPYRIMIDINE KINASE THI20-RELATED"/>
    <property type="match status" value="1"/>
</dbReference>
<dbReference type="CDD" id="cd01169">
    <property type="entry name" value="HMPP_kinase"/>
    <property type="match status" value="1"/>
</dbReference>
<name>A0A812F6P5_9ARCH</name>
<dbReference type="InterPro" id="IPR004399">
    <property type="entry name" value="HMP/HMP-P_kinase_dom"/>
</dbReference>
<dbReference type="NCBIfam" id="TIGR00097">
    <property type="entry name" value="HMP-P_kinase"/>
    <property type="match status" value="1"/>
</dbReference>
<dbReference type="PANTHER" id="PTHR20858">
    <property type="entry name" value="PHOSPHOMETHYLPYRIMIDINE KINASE"/>
    <property type="match status" value="1"/>
</dbReference>
<dbReference type="GO" id="GO:0005829">
    <property type="term" value="C:cytosol"/>
    <property type="evidence" value="ECO:0007669"/>
    <property type="project" value="TreeGrafter"/>
</dbReference>
<dbReference type="Pfam" id="PF08543">
    <property type="entry name" value="Phos_pyr_kin"/>
    <property type="match status" value="1"/>
</dbReference>
<feature type="domain" description="Pyridoxamine kinase/Phosphomethylpyrimidine kinase" evidence="1">
    <location>
        <begin position="10"/>
        <end position="248"/>
    </location>
</feature>
<evidence type="ECO:0000313" key="4">
    <source>
        <dbReference type="Proteomes" id="UP000655759"/>
    </source>
</evidence>
<accession>A0A812F6P5</accession>
<dbReference type="AlphaFoldDB" id="A0A812F6P5"/>
<dbReference type="GO" id="GO:0008972">
    <property type="term" value="F:phosphomethylpyrimidine kinase activity"/>
    <property type="evidence" value="ECO:0007669"/>
    <property type="project" value="InterPro"/>
</dbReference>
<dbReference type="EMBL" id="CAJNAQ010000006">
    <property type="protein sequence ID" value="CAE6504489.1"/>
    <property type="molecule type" value="Genomic_DNA"/>
</dbReference>
<proteinExistence type="predicted"/>
<dbReference type="Gene3D" id="3.40.1190.20">
    <property type="match status" value="1"/>
</dbReference>
<dbReference type="InterPro" id="IPR036409">
    <property type="entry name" value="Aldolase_II/adducin_N_sf"/>
</dbReference>
<evidence type="ECO:0000259" key="2">
    <source>
        <dbReference type="Pfam" id="PF10120"/>
    </source>
</evidence>
<dbReference type="GO" id="GO:0008902">
    <property type="term" value="F:hydroxymethylpyrimidine kinase activity"/>
    <property type="evidence" value="ECO:0007669"/>
    <property type="project" value="TreeGrafter"/>
</dbReference>
<feature type="domain" description="Thiamine-phosphate synthase ThiN" evidence="2">
    <location>
        <begin position="261"/>
        <end position="428"/>
    </location>
</feature>
<gene>
    <name evidence="3" type="ORF">NUZ5A_60016</name>
</gene>
<dbReference type="GO" id="GO:0009228">
    <property type="term" value="P:thiamine biosynthetic process"/>
    <property type="evidence" value="ECO:0007669"/>
    <property type="project" value="InterPro"/>
</dbReference>
<dbReference type="SUPFAM" id="SSF53639">
    <property type="entry name" value="AraD/HMP-PK domain-like"/>
    <property type="match status" value="1"/>
</dbReference>
<organism evidence="3 4">
    <name type="scientific">Candidatus Nitrosotenuis uzonensis</name>
    <dbReference type="NCBI Taxonomy" id="1407055"/>
    <lineage>
        <taxon>Archaea</taxon>
        <taxon>Nitrososphaerota</taxon>
        <taxon>Candidatus Nitrosotenuis</taxon>
    </lineage>
</organism>
<evidence type="ECO:0000313" key="3">
    <source>
        <dbReference type="EMBL" id="CAE6504489.1"/>
    </source>
</evidence>